<gene>
    <name evidence="2" type="ORF">ACFOZ5_08420</name>
</gene>
<dbReference type="InterPro" id="IPR002123">
    <property type="entry name" value="Plipid/glycerol_acylTrfase"/>
</dbReference>
<name>A0ABV8QIX6_9GAMM</name>
<comment type="caution">
    <text evidence="2">The sequence shown here is derived from an EMBL/GenBank/DDBJ whole genome shotgun (WGS) entry which is preliminary data.</text>
</comment>
<dbReference type="PANTHER" id="PTHR30068">
    <property type="entry name" value="URONATE ISOMERASE"/>
    <property type="match status" value="1"/>
</dbReference>
<dbReference type="RefSeq" id="WP_379886592.1">
    <property type="nucleotide sequence ID" value="NZ_JBHSDI010000011.1"/>
</dbReference>
<dbReference type="PANTHER" id="PTHR30068:SF3">
    <property type="entry name" value="PHOSPHOLIPID_GLYCEROL ACYLTRANSFERASE DOMAIN-CONTAINING PROTEIN"/>
    <property type="match status" value="1"/>
</dbReference>
<dbReference type="Pfam" id="PF01553">
    <property type="entry name" value="Acyltransferase"/>
    <property type="match status" value="1"/>
</dbReference>
<keyword evidence="3" id="KW-1185">Reference proteome</keyword>
<protein>
    <submittedName>
        <fullName evidence="2">Lysophospholipid acyltransferase family protein</fullName>
    </submittedName>
</protein>
<dbReference type="SUPFAM" id="SSF69593">
    <property type="entry name" value="Glycerol-3-phosphate (1)-acyltransferase"/>
    <property type="match status" value="1"/>
</dbReference>
<reference evidence="3" key="1">
    <citation type="journal article" date="2019" name="Int. J. Syst. Evol. Microbiol.">
        <title>The Global Catalogue of Microorganisms (GCM) 10K type strain sequencing project: providing services to taxonomists for standard genome sequencing and annotation.</title>
        <authorList>
            <consortium name="The Broad Institute Genomics Platform"/>
            <consortium name="The Broad Institute Genome Sequencing Center for Infectious Disease"/>
            <person name="Wu L."/>
            <person name="Ma J."/>
        </authorList>
    </citation>
    <scope>NUCLEOTIDE SEQUENCE [LARGE SCALE GENOMIC DNA]</scope>
    <source>
        <strain evidence="3">CECT 7297</strain>
    </source>
</reference>
<dbReference type="Proteomes" id="UP001595798">
    <property type="component" value="Unassembled WGS sequence"/>
</dbReference>
<dbReference type="GO" id="GO:0016746">
    <property type="term" value="F:acyltransferase activity"/>
    <property type="evidence" value="ECO:0007669"/>
    <property type="project" value="UniProtKB-KW"/>
</dbReference>
<keyword evidence="2" id="KW-0808">Transferase</keyword>
<accession>A0ABV8QIX6</accession>
<feature type="domain" description="Phospholipid/glycerol acyltransferase" evidence="1">
    <location>
        <begin position="89"/>
        <end position="236"/>
    </location>
</feature>
<organism evidence="2 3">
    <name type="scientific">Marinobacter lacisalsi</name>
    <dbReference type="NCBI Taxonomy" id="475979"/>
    <lineage>
        <taxon>Bacteria</taxon>
        <taxon>Pseudomonadati</taxon>
        <taxon>Pseudomonadota</taxon>
        <taxon>Gammaproteobacteria</taxon>
        <taxon>Pseudomonadales</taxon>
        <taxon>Marinobacteraceae</taxon>
        <taxon>Marinobacter</taxon>
    </lineage>
</organism>
<proteinExistence type="predicted"/>
<evidence type="ECO:0000313" key="2">
    <source>
        <dbReference type="EMBL" id="MFC4259049.1"/>
    </source>
</evidence>
<evidence type="ECO:0000259" key="1">
    <source>
        <dbReference type="Pfam" id="PF01553"/>
    </source>
</evidence>
<keyword evidence="2" id="KW-0012">Acyltransferase</keyword>
<sequence length="403" mass="45917">MQEFDAIRPYGDDEVVGAVQRLSNDPDFLLMVGRFRSPLLARWFPRLLRGRVKAWLKREFGNARTIRDIQQKVADYVTDLVGRTTTQLTSSGLDRLDPETSYLFVCNHRDIVFDPMVVNHLFHLHGYDTTRIAIGDNLLKNPVFAEMMRLNKSFVVQRDIQSPREMRQAFLTLSGFINHSLDDGHSIWIAQREGRAKNGVDLTDPAIIKMFYMSRKKEGDGFAEAMNRMRIVPVSIAYEYDPCDVDKARELETRERTGNYTKAENEDSEQIVKGLTGFKGHVHVHFGRPITDSPDNAKDLAALIDTEIHANYHLHASNLVAYNMRGVHPSAHDTPENVSEEVVTAESWTPAELEAAEEELKRRIDACDEAIRPYLISMYANPVRSALDAQQAQDHQPTDHEVL</sequence>
<evidence type="ECO:0000313" key="3">
    <source>
        <dbReference type="Proteomes" id="UP001595798"/>
    </source>
</evidence>
<dbReference type="EMBL" id="JBHSDI010000011">
    <property type="protein sequence ID" value="MFC4259049.1"/>
    <property type="molecule type" value="Genomic_DNA"/>
</dbReference>